<protein>
    <submittedName>
        <fullName evidence="4">Os12g0193501 protein</fullName>
    </submittedName>
</protein>
<accession>A0A0P0Y7T6</accession>
<organism evidence="4 5">
    <name type="scientific">Oryza sativa subsp. japonica</name>
    <name type="common">Rice</name>
    <dbReference type="NCBI Taxonomy" id="39947"/>
    <lineage>
        <taxon>Eukaryota</taxon>
        <taxon>Viridiplantae</taxon>
        <taxon>Streptophyta</taxon>
        <taxon>Embryophyta</taxon>
        <taxon>Tracheophyta</taxon>
        <taxon>Spermatophyta</taxon>
        <taxon>Magnoliopsida</taxon>
        <taxon>Liliopsida</taxon>
        <taxon>Poales</taxon>
        <taxon>Poaceae</taxon>
        <taxon>BOP clade</taxon>
        <taxon>Oryzoideae</taxon>
        <taxon>Oryzeae</taxon>
        <taxon>Oryzinae</taxon>
        <taxon>Oryza</taxon>
        <taxon>Oryza sativa</taxon>
    </lineage>
</organism>
<keyword evidence="5" id="KW-1185">Reference proteome</keyword>
<evidence type="ECO:0000313" key="5">
    <source>
        <dbReference type="Proteomes" id="UP000059680"/>
    </source>
</evidence>
<keyword evidence="2" id="KW-1133">Transmembrane helix</keyword>
<dbReference type="AlphaFoldDB" id="A0A0P0Y7T6"/>
<reference evidence="4 5" key="2">
    <citation type="journal article" date="2013" name="Plant Cell Physiol.">
        <title>Rice Annotation Project Database (RAP-DB): an integrative and interactive database for rice genomics.</title>
        <authorList>
            <person name="Sakai H."/>
            <person name="Lee S.S."/>
            <person name="Tanaka T."/>
            <person name="Numa H."/>
            <person name="Kim J."/>
            <person name="Kawahara Y."/>
            <person name="Wakimoto H."/>
            <person name="Yang C.C."/>
            <person name="Iwamoto M."/>
            <person name="Abe T."/>
            <person name="Yamada Y."/>
            <person name="Muto A."/>
            <person name="Inokuchi H."/>
            <person name="Ikemura T."/>
            <person name="Matsumoto T."/>
            <person name="Sasaki T."/>
            <person name="Itoh T."/>
        </authorList>
    </citation>
    <scope>NUCLEOTIDE SEQUENCE [LARGE SCALE GENOMIC DNA]</scope>
    <source>
        <strain evidence="5">cv. Nipponbare</strain>
    </source>
</reference>
<dbReference type="InterPro" id="IPR046527">
    <property type="entry name" value="PIR2-like_helical"/>
</dbReference>
<feature type="region of interest" description="Disordered" evidence="1">
    <location>
        <begin position="1"/>
        <end position="43"/>
    </location>
</feature>
<evidence type="ECO:0000256" key="2">
    <source>
        <dbReference type="SAM" id="Phobius"/>
    </source>
</evidence>
<dbReference type="PaxDb" id="39947-A0A0P0Y7T6"/>
<keyword evidence="2" id="KW-0812">Transmembrane</keyword>
<evidence type="ECO:0000313" key="4">
    <source>
        <dbReference type="EMBL" id="BAT16223.1"/>
    </source>
</evidence>
<dbReference type="Proteomes" id="UP000059680">
    <property type="component" value="Chromosome 12"/>
</dbReference>
<dbReference type="Pfam" id="PF20235">
    <property type="entry name" value="PIR2-like_helical"/>
    <property type="match status" value="1"/>
</dbReference>
<dbReference type="EMBL" id="AP014968">
    <property type="protein sequence ID" value="BAT16223.1"/>
    <property type="molecule type" value="Genomic_DNA"/>
</dbReference>
<keyword evidence="2" id="KW-0472">Membrane</keyword>
<evidence type="ECO:0000259" key="3">
    <source>
        <dbReference type="Pfam" id="PF20235"/>
    </source>
</evidence>
<reference evidence="4 5" key="3">
    <citation type="journal article" date="2013" name="Rice">
        <title>Improvement of the Oryza sativa Nipponbare reference genome using next generation sequence and optical map data.</title>
        <authorList>
            <person name="Kawahara Y."/>
            <person name="de la Bastide M."/>
            <person name="Hamilton J.P."/>
            <person name="Kanamori H."/>
            <person name="McCombie W.R."/>
            <person name="Ouyang S."/>
            <person name="Schwartz D.C."/>
            <person name="Tanaka T."/>
            <person name="Wu J."/>
            <person name="Zhou S."/>
            <person name="Childs K.L."/>
            <person name="Davidson R.M."/>
            <person name="Lin H."/>
            <person name="Quesada-Ocampo L."/>
            <person name="Vaillancourt B."/>
            <person name="Sakai H."/>
            <person name="Lee S.S."/>
            <person name="Kim J."/>
            <person name="Numa H."/>
            <person name="Itoh T."/>
            <person name="Buell C.R."/>
            <person name="Matsumoto T."/>
        </authorList>
    </citation>
    <scope>NUCLEOTIDE SEQUENCE [LARGE SCALE GENOMIC DNA]</scope>
    <source>
        <strain evidence="5">cv. Nipponbare</strain>
    </source>
</reference>
<proteinExistence type="predicted"/>
<gene>
    <name evidence="4" type="ordered locus">Os12g0193501</name>
    <name evidence="4" type="ORF">OSNPB_120193501</name>
</gene>
<feature type="domain" description="PIR2-like helical" evidence="3">
    <location>
        <begin position="48"/>
        <end position="157"/>
    </location>
</feature>
<dbReference type="PANTHER" id="PTHR33120">
    <property type="entry name" value="EXPRESSED PROTEIN-RELATED"/>
    <property type="match status" value="1"/>
</dbReference>
<sequence length="227" mass="25402">MKRRKTLNRAASSSSDEPGLGRWTCYHGEEEEEEEKPWLPPADKSSESIREYVAEAARRLPLEEIPEIVDCVGAVGYCFGLADPVTNIILNAVAHLAAGGAEDLPPPPKKRTRRTYSRGWGYISLNSFCGLLAFMKVQARHYLYLASYDLLLAIELVHHDRRRCLPRPSLLPDDGRMKIALRIAAVQADHPAPDKLVQTMTAQYPSHLLSPIMDKLRGSELLTSHHP</sequence>
<feature type="transmembrane region" description="Helical" evidence="2">
    <location>
        <begin position="119"/>
        <end position="135"/>
    </location>
</feature>
<dbReference type="PANTHER" id="PTHR33120:SF42">
    <property type="entry name" value="OS12G0105000 PROTEIN"/>
    <property type="match status" value="1"/>
</dbReference>
<name>A0A0P0Y7T6_ORYSJ</name>
<reference evidence="5" key="1">
    <citation type="journal article" date="2005" name="Nature">
        <title>The map-based sequence of the rice genome.</title>
        <authorList>
            <consortium name="International rice genome sequencing project (IRGSP)"/>
            <person name="Matsumoto T."/>
            <person name="Wu J."/>
            <person name="Kanamori H."/>
            <person name="Katayose Y."/>
            <person name="Fujisawa M."/>
            <person name="Namiki N."/>
            <person name="Mizuno H."/>
            <person name="Yamamoto K."/>
            <person name="Antonio B.A."/>
            <person name="Baba T."/>
            <person name="Sakata K."/>
            <person name="Nagamura Y."/>
            <person name="Aoki H."/>
            <person name="Arikawa K."/>
            <person name="Arita K."/>
            <person name="Bito T."/>
            <person name="Chiden Y."/>
            <person name="Fujitsuka N."/>
            <person name="Fukunaka R."/>
            <person name="Hamada M."/>
            <person name="Harada C."/>
            <person name="Hayashi A."/>
            <person name="Hijishita S."/>
            <person name="Honda M."/>
            <person name="Hosokawa S."/>
            <person name="Ichikawa Y."/>
            <person name="Idonuma A."/>
            <person name="Iijima M."/>
            <person name="Ikeda M."/>
            <person name="Ikeno M."/>
            <person name="Ito K."/>
            <person name="Ito S."/>
            <person name="Ito T."/>
            <person name="Ito Y."/>
            <person name="Ito Y."/>
            <person name="Iwabuchi A."/>
            <person name="Kamiya K."/>
            <person name="Karasawa W."/>
            <person name="Kurita K."/>
            <person name="Katagiri S."/>
            <person name="Kikuta A."/>
            <person name="Kobayashi H."/>
            <person name="Kobayashi N."/>
            <person name="Machita K."/>
            <person name="Maehara T."/>
            <person name="Masukawa M."/>
            <person name="Mizubayashi T."/>
            <person name="Mukai Y."/>
            <person name="Nagasaki H."/>
            <person name="Nagata Y."/>
            <person name="Naito S."/>
            <person name="Nakashima M."/>
            <person name="Nakama Y."/>
            <person name="Nakamichi Y."/>
            <person name="Nakamura M."/>
            <person name="Meguro A."/>
            <person name="Negishi M."/>
            <person name="Ohta I."/>
            <person name="Ohta T."/>
            <person name="Okamoto M."/>
            <person name="Ono N."/>
            <person name="Saji S."/>
            <person name="Sakaguchi M."/>
            <person name="Sakai K."/>
            <person name="Shibata M."/>
            <person name="Shimokawa T."/>
            <person name="Song J."/>
            <person name="Takazaki Y."/>
            <person name="Terasawa K."/>
            <person name="Tsugane M."/>
            <person name="Tsuji K."/>
            <person name="Ueda S."/>
            <person name="Waki K."/>
            <person name="Yamagata H."/>
            <person name="Yamamoto M."/>
            <person name="Yamamoto S."/>
            <person name="Yamane H."/>
            <person name="Yoshiki S."/>
            <person name="Yoshihara R."/>
            <person name="Yukawa K."/>
            <person name="Zhong H."/>
            <person name="Yano M."/>
            <person name="Yuan Q."/>
            <person name="Ouyang S."/>
            <person name="Liu J."/>
            <person name="Jones K.M."/>
            <person name="Gansberger K."/>
            <person name="Moffat K."/>
            <person name="Hill J."/>
            <person name="Bera J."/>
            <person name="Fadrosh D."/>
            <person name="Jin S."/>
            <person name="Johri S."/>
            <person name="Kim M."/>
            <person name="Overton L."/>
            <person name="Reardon M."/>
            <person name="Tsitrin T."/>
            <person name="Vuong H."/>
            <person name="Weaver B."/>
            <person name="Ciecko A."/>
            <person name="Tallon L."/>
            <person name="Jackson J."/>
            <person name="Pai G."/>
            <person name="Aken S.V."/>
            <person name="Utterback T."/>
            <person name="Reidmuller S."/>
            <person name="Feldblyum T."/>
            <person name="Hsiao J."/>
            <person name="Zismann V."/>
            <person name="Iobst S."/>
            <person name="de Vazeille A.R."/>
            <person name="Buell C.R."/>
            <person name="Ying K."/>
            <person name="Li Y."/>
            <person name="Lu T."/>
            <person name="Huang Y."/>
            <person name="Zhao Q."/>
            <person name="Feng Q."/>
            <person name="Zhang L."/>
            <person name="Zhu J."/>
            <person name="Weng Q."/>
            <person name="Mu J."/>
            <person name="Lu Y."/>
            <person name="Fan D."/>
            <person name="Liu Y."/>
            <person name="Guan J."/>
            <person name="Zhang Y."/>
            <person name="Yu S."/>
            <person name="Liu X."/>
            <person name="Zhang Y."/>
            <person name="Hong G."/>
            <person name="Han B."/>
            <person name="Choisne N."/>
            <person name="Demange N."/>
            <person name="Orjeda G."/>
            <person name="Samain S."/>
            <person name="Cattolico L."/>
            <person name="Pelletier E."/>
            <person name="Couloux A."/>
            <person name="Segurens B."/>
            <person name="Wincker P."/>
            <person name="D'Hont A."/>
            <person name="Scarpelli C."/>
            <person name="Weissenbach J."/>
            <person name="Salanoubat M."/>
            <person name="Quetier F."/>
            <person name="Yu Y."/>
            <person name="Kim H.R."/>
            <person name="Rambo T."/>
            <person name="Currie J."/>
            <person name="Collura K."/>
            <person name="Luo M."/>
            <person name="Yang T."/>
            <person name="Ammiraju J.S.S."/>
            <person name="Engler F."/>
            <person name="Soderlund C."/>
            <person name="Wing R.A."/>
            <person name="Palmer L.E."/>
            <person name="de la Bastide M."/>
            <person name="Spiegel L."/>
            <person name="Nascimento L."/>
            <person name="Zutavern T."/>
            <person name="O'Shaughnessy A."/>
            <person name="Dike S."/>
            <person name="Dedhia N."/>
            <person name="Preston R."/>
            <person name="Balija V."/>
            <person name="McCombie W.R."/>
            <person name="Chow T."/>
            <person name="Chen H."/>
            <person name="Chung M."/>
            <person name="Chen C."/>
            <person name="Shaw J."/>
            <person name="Wu H."/>
            <person name="Hsiao K."/>
            <person name="Chao Y."/>
            <person name="Chu M."/>
            <person name="Cheng C."/>
            <person name="Hour A."/>
            <person name="Lee P."/>
            <person name="Lin S."/>
            <person name="Lin Y."/>
            <person name="Liou J."/>
            <person name="Liu S."/>
            <person name="Hsing Y."/>
            <person name="Raghuvanshi S."/>
            <person name="Mohanty A."/>
            <person name="Bharti A.K."/>
            <person name="Gaur A."/>
            <person name="Gupta V."/>
            <person name="Kumar D."/>
            <person name="Ravi V."/>
            <person name="Vij S."/>
            <person name="Kapur A."/>
            <person name="Khurana P."/>
            <person name="Khurana P."/>
            <person name="Khurana J.P."/>
            <person name="Tyagi A.K."/>
            <person name="Gaikwad K."/>
            <person name="Singh A."/>
            <person name="Dalal V."/>
            <person name="Srivastava S."/>
            <person name="Dixit A."/>
            <person name="Pal A.K."/>
            <person name="Ghazi I.A."/>
            <person name="Yadav M."/>
            <person name="Pandit A."/>
            <person name="Bhargava A."/>
            <person name="Sureshbabu K."/>
            <person name="Batra K."/>
            <person name="Sharma T.R."/>
            <person name="Mohapatra T."/>
            <person name="Singh N.K."/>
            <person name="Messing J."/>
            <person name="Nelson A.B."/>
            <person name="Fuks G."/>
            <person name="Kavchok S."/>
            <person name="Keizer G."/>
            <person name="Linton E."/>
            <person name="Llaca V."/>
            <person name="Song R."/>
            <person name="Tanyolac B."/>
            <person name="Young S."/>
            <person name="Ho-Il K."/>
            <person name="Hahn J.H."/>
            <person name="Sangsakoo G."/>
            <person name="Vanavichit A."/>
            <person name="de Mattos Luiz.A.T."/>
            <person name="Zimmer P.D."/>
            <person name="Malone G."/>
            <person name="Dellagostin O."/>
            <person name="de Oliveira A.C."/>
            <person name="Bevan M."/>
            <person name="Bancroft I."/>
            <person name="Minx P."/>
            <person name="Cordum H."/>
            <person name="Wilson R."/>
            <person name="Cheng Z."/>
            <person name="Jin W."/>
            <person name="Jiang J."/>
            <person name="Leong S.A."/>
            <person name="Iwama H."/>
            <person name="Gojobori T."/>
            <person name="Itoh T."/>
            <person name="Niimura Y."/>
            <person name="Fujii Y."/>
            <person name="Habara T."/>
            <person name="Sakai H."/>
            <person name="Sato Y."/>
            <person name="Wilson G."/>
            <person name="Kumar K."/>
            <person name="McCouch S."/>
            <person name="Juretic N."/>
            <person name="Hoen D."/>
            <person name="Wright S."/>
            <person name="Bruskiewich R."/>
            <person name="Bureau T."/>
            <person name="Miyao A."/>
            <person name="Hirochika H."/>
            <person name="Nishikawa T."/>
            <person name="Kadowaki K."/>
            <person name="Sugiura M."/>
            <person name="Burr B."/>
            <person name="Sasaki T."/>
        </authorList>
    </citation>
    <scope>NUCLEOTIDE SEQUENCE [LARGE SCALE GENOMIC DNA]</scope>
    <source>
        <strain evidence="5">cv. Nipponbare</strain>
    </source>
</reference>
<evidence type="ECO:0000256" key="1">
    <source>
        <dbReference type="SAM" id="MobiDB-lite"/>
    </source>
</evidence>
<dbReference type="InParanoid" id="A0A0P0Y7T6"/>
<dbReference type="FunCoup" id="A0A0P0Y7T6">
    <property type="interactions" value="271"/>
</dbReference>